<accession>J5QDB7</accession>
<evidence type="ECO:0000256" key="9">
    <source>
        <dbReference type="ARBA" id="ARBA00022982"/>
    </source>
</evidence>
<dbReference type="SUPFAM" id="SSF81531">
    <property type="entry name" value="Non-heme 11 kDa protein of cytochrome bc1 complex (Ubiquinol-cytochrome c reductase)"/>
    <property type="match status" value="1"/>
</dbReference>
<evidence type="ECO:0000256" key="4">
    <source>
        <dbReference type="ARBA" id="ARBA00022448"/>
    </source>
</evidence>
<evidence type="ECO:0000256" key="10">
    <source>
        <dbReference type="ARBA" id="ARBA00023128"/>
    </source>
</evidence>
<proteinExistence type="inferred from homology"/>
<dbReference type="PROSITE" id="PS50082">
    <property type="entry name" value="WD_REPEATS_2"/>
    <property type="match status" value="1"/>
</dbReference>
<dbReference type="Pfam" id="PF00400">
    <property type="entry name" value="WD40"/>
    <property type="match status" value="1"/>
</dbReference>
<dbReference type="PANTHER" id="PTHR18763:SF0">
    <property type="entry name" value="WD REPEAT-CONTAINING PROTEIN 18"/>
    <property type="match status" value="1"/>
</dbReference>
<dbReference type="GeneID" id="25987969"/>
<dbReference type="InterPro" id="IPR023184">
    <property type="entry name" value="Ubol_cytC_Rdtase_hinge_dom"/>
</dbReference>
<evidence type="ECO:0000313" key="16">
    <source>
        <dbReference type="EMBL" id="EJT46778.1"/>
    </source>
</evidence>
<evidence type="ECO:0000256" key="12">
    <source>
        <dbReference type="PROSITE-ProRule" id="PRU00221"/>
    </source>
</evidence>
<dbReference type="RefSeq" id="XP_014178297.1">
    <property type="nucleotide sequence ID" value="XM_014322822.1"/>
</dbReference>
<dbReference type="KEGG" id="tasa:A1Q1_04456"/>
<evidence type="ECO:0000256" key="14">
    <source>
        <dbReference type="SAM" id="MobiDB-lite"/>
    </source>
</evidence>
<sequence>MAANEEQSTSLFSTLSSFFLPTAYAEEEQKEEAAEDTPAEEPEQESADDEEEEEEEEEEDPEDAPPIREKCEQTECQAAAKHFQACQQKVEAGQGWEGEDCVEEMFHMMHCVDTFACLASARVTMSSQELILSSSAAAGASIPATRTQTTPAIQLHDLATSSHVQAFKTITCAPNTLTWCQSHDSLGATPEASSPGKVVVRRPVAEWRLACCRIPEWPDLSLGASGLMLASWNAHYRSVTTLSFTSDSALLLSSSADASVHIFLVSRLIDCDASSPVGKPYGSLSDHTLGVSAVAIGKATVDGSGRCWTASEDGTVKAPFDLLATFVLPPSVSISSLVVDSAERFVYVGSKQGDVYLIPLYNRPSQTGLVEAVNGHGPAAPPVKIENACISVGTPITCLALSFSASQLLIGTSAGDIHVHALPSHQQVRSIPAHAGPVSYLSTVSSPPDLVGRAGGAGDWPIMEIKNLERMRVTKSARESQEVSILAQPEARERLSLLRGAAGLERASAMATVGESVREDDTAALREEIRRLQGALDKAARINEKMWKRSR</sequence>
<keyword evidence="7" id="KW-0677">Repeat</keyword>
<keyword evidence="8" id="KW-0999">Mitochondrion inner membrane</keyword>
<comment type="similarity">
    <text evidence="2">Belongs to the UQCRH/QCR6 family.</text>
</comment>
<dbReference type="PANTHER" id="PTHR18763">
    <property type="entry name" value="WD-REPEAT PROTEIN 18"/>
    <property type="match status" value="1"/>
</dbReference>
<dbReference type="GO" id="GO:0120330">
    <property type="term" value="C:rixosome complex"/>
    <property type="evidence" value="ECO:0007669"/>
    <property type="project" value="UniProtKB-UniRule"/>
</dbReference>
<protein>
    <recommendedName>
        <fullName evidence="13">Pre-rRNA-processing protein IPI3</fullName>
    </recommendedName>
</protein>
<keyword evidence="6" id="KW-0679">Respiratory chain</keyword>
<dbReference type="InterPro" id="IPR036322">
    <property type="entry name" value="WD40_repeat_dom_sf"/>
</dbReference>
<dbReference type="Pfam" id="PF02320">
    <property type="entry name" value="UCR_hinge"/>
    <property type="match status" value="1"/>
</dbReference>
<feature type="compositionally biased region" description="Acidic residues" evidence="14">
    <location>
        <begin position="25"/>
        <end position="63"/>
    </location>
</feature>
<evidence type="ECO:0000256" key="1">
    <source>
        <dbReference type="ARBA" id="ARBA00004273"/>
    </source>
</evidence>
<feature type="region of interest" description="Disordered" evidence="14">
    <location>
        <begin position="22"/>
        <end position="67"/>
    </location>
</feature>
<keyword evidence="5 12" id="KW-0853">WD repeat</keyword>
<evidence type="ECO:0000256" key="11">
    <source>
        <dbReference type="ARBA" id="ARBA00023136"/>
    </source>
</evidence>
<evidence type="ECO:0000256" key="5">
    <source>
        <dbReference type="ARBA" id="ARBA00022574"/>
    </source>
</evidence>
<evidence type="ECO:0000313" key="17">
    <source>
        <dbReference type="Proteomes" id="UP000002748"/>
    </source>
</evidence>
<comment type="function">
    <text evidence="13">Component of the RIX1 complex required for processing of ITS2 sequences from 35S pre-rRNA.</text>
</comment>
<dbReference type="GO" id="GO:0006261">
    <property type="term" value="P:DNA-templated DNA replication"/>
    <property type="evidence" value="ECO:0007669"/>
    <property type="project" value="TreeGrafter"/>
</dbReference>
<comment type="similarity">
    <text evidence="3 13">Belongs to the WD repeat IPI3/WDR18 family.</text>
</comment>
<reference evidence="16 17" key="1">
    <citation type="journal article" date="2012" name="Eukaryot. Cell">
        <title>Draft genome sequence of CBS 2479, the standard type strain of Trichosporon asahii.</title>
        <authorList>
            <person name="Yang R.Y."/>
            <person name="Li H.T."/>
            <person name="Zhu H."/>
            <person name="Zhou G.P."/>
            <person name="Wang M."/>
            <person name="Wang L."/>
        </authorList>
    </citation>
    <scope>NUCLEOTIDE SEQUENCE [LARGE SCALE GENOMIC DNA]</scope>
    <source>
        <strain evidence="17">ATCC 90039 / CBS 2479 / JCM 2466 / KCTC 7840 / NCYC 2677 / UAMH 7654</strain>
    </source>
</reference>
<evidence type="ECO:0000256" key="2">
    <source>
        <dbReference type="ARBA" id="ARBA00006498"/>
    </source>
</evidence>
<dbReference type="VEuPathDB" id="FungiDB:A1Q1_04456"/>
<gene>
    <name evidence="16" type="ORF">A1Q1_04456</name>
</gene>
<dbReference type="AlphaFoldDB" id="J5QDB7"/>
<feature type="domain" description="Ubiquinol-cytochrome C reductase hinge" evidence="15">
    <location>
        <begin position="65"/>
        <end position="114"/>
    </location>
</feature>
<dbReference type="InterPro" id="IPR015943">
    <property type="entry name" value="WD40/YVTN_repeat-like_dom_sf"/>
</dbReference>
<dbReference type="HOGENOM" id="CLU_494480_0_0_1"/>
<evidence type="ECO:0000259" key="15">
    <source>
        <dbReference type="Pfam" id="PF02320"/>
    </source>
</evidence>
<dbReference type="Gene3D" id="1.10.287.20">
    <property type="entry name" value="Ubiquinol-cytochrome C reductase hinge domain"/>
    <property type="match status" value="1"/>
</dbReference>
<dbReference type="Proteomes" id="UP000002748">
    <property type="component" value="Unassembled WGS sequence"/>
</dbReference>
<dbReference type="GO" id="GO:0006364">
    <property type="term" value="P:rRNA processing"/>
    <property type="evidence" value="ECO:0007669"/>
    <property type="project" value="UniProtKB-UniRule"/>
</dbReference>
<keyword evidence="13" id="KW-0698">rRNA processing</keyword>
<dbReference type="SUPFAM" id="SSF50978">
    <property type="entry name" value="WD40 repeat-like"/>
    <property type="match status" value="1"/>
</dbReference>
<keyword evidence="11" id="KW-0472">Membrane</keyword>
<keyword evidence="9" id="KW-0249">Electron transport</keyword>
<comment type="caution">
    <text evidence="16">The sequence shown here is derived from an EMBL/GenBank/DDBJ whole genome shotgun (WGS) entry which is preliminary data.</text>
</comment>
<name>J5QDB7_TRIAS</name>
<evidence type="ECO:0000256" key="3">
    <source>
        <dbReference type="ARBA" id="ARBA00010143"/>
    </source>
</evidence>
<dbReference type="OrthoDB" id="756370at2759"/>
<keyword evidence="10" id="KW-0496">Mitochondrion</keyword>
<keyword evidence="13" id="KW-0539">Nucleus</keyword>
<organism evidence="16 17">
    <name type="scientific">Trichosporon asahii var. asahii (strain ATCC 90039 / CBS 2479 / JCM 2466 / KCTC 7840 / NBRC 103889/ NCYC 2677 / UAMH 7654)</name>
    <name type="common">Yeast</name>
    <dbReference type="NCBI Taxonomy" id="1186058"/>
    <lineage>
        <taxon>Eukaryota</taxon>
        <taxon>Fungi</taxon>
        <taxon>Dikarya</taxon>
        <taxon>Basidiomycota</taxon>
        <taxon>Agaricomycotina</taxon>
        <taxon>Tremellomycetes</taxon>
        <taxon>Trichosporonales</taxon>
        <taxon>Trichosporonaceae</taxon>
        <taxon>Trichosporon</taxon>
    </lineage>
</organism>
<dbReference type="InterPro" id="IPR036811">
    <property type="entry name" value="Ubol_cytC_Rdtase_hinge_dom_sf"/>
</dbReference>
<dbReference type="Gene3D" id="2.130.10.10">
    <property type="entry name" value="YVTN repeat-like/Quinoprotein amine dehydrogenase"/>
    <property type="match status" value="2"/>
</dbReference>
<dbReference type="InterPro" id="IPR001680">
    <property type="entry name" value="WD40_rpt"/>
</dbReference>
<comment type="subcellular location">
    <subcellularLocation>
        <location evidence="1">Mitochondrion inner membrane</location>
    </subcellularLocation>
    <subcellularLocation>
        <location evidence="13">Nucleus</location>
    </subcellularLocation>
</comment>
<comment type="subunit">
    <text evidence="13">Component of the RIX1 complex, composed of IPI1, RIX1/IPI2 and IPI3 in a 1:2:2 stoichiometry. The complex interacts (via RIX1) with MDN1 (via its hexameric AAA ATPase ring) and the pre-60S ribosome particles.</text>
</comment>
<evidence type="ECO:0000256" key="8">
    <source>
        <dbReference type="ARBA" id="ARBA00022792"/>
    </source>
</evidence>
<evidence type="ECO:0000256" key="13">
    <source>
        <dbReference type="RuleBase" id="RU369067"/>
    </source>
</evidence>
<dbReference type="GO" id="GO:0005656">
    <property type="term" value="C:nuclear pre-replicative complex"/>
    <property type="evidence" value="ECO:0007669"/>
    <property type="project" value="TreeGrafter"/>
</dbReference>
<evidence type="ECO:0000256" key="7">
    <source>
        <dbReference type="ARBA" id="ARBA00022737"/>
    </source>
</evidence>
<dbReference type="EMBL" id="ALBS01000276">
    <property type="protein sequence ID" value="EJT46778.1"/>
    <property type="molecule type" value="Genomic_DNA"/>
</dbReference>
<keyword evidence="4" id="KW-0813">Transport</keyword>
<dbReference type="GO" id="GO:0005743">
    <property type="term" value="C:mitochondrial inner membrane"/>
    <property type="evidence" value="ECO:0007669"/>
    <property type="project" value="UniProtKB-SubCell"/>
</dbReference>
<dbReference type="InterPro" id="IPR045227">
    <property type="entry name" value="WDR18/Ipi3/RID3"/>
</dbReference>
<dbReference type="SMART" id="SM00320">
    <property type="entry name" value="WD40"/>
    <property type="match status" value="3"/>
</dbReference>
<evidence type="ECO:0000256" key="6">
    <source>
        <dbReference type="ARBA" id="ARBA00022660"/>
    </source>
</evidence>
<feature type="repeat" description="WD" evidence="12">
    <location>
        <begin position="232"/>
        <end position="263"/>
    </location>
</feature>